<dbReference type="EC" id="1.-.-.-" evidence="1"/>
<proteinExistence type="predicted"/>
<protein>
    <submittedName>
        <fullName evidence="1">Phytoene desaturase family protein</fullName>
        <ecNumber evidence="1">1.-.-.-</ecNumber>
    </submittedName>
</protein>
<accession>A0ACD4DGP4</accession>
<sequence>MRTVPGDVGSVVVVGAGLAGLSAALHLTGAGKRVTVLERETTVGGRVGSYPVFDDDGRHLYDIDNGASVLTMPELIADALAAVGESFASTTPDVDLVRLAPGYHARFADGSALDVYSDPAEMAAEIERVCGPADAAGYRRLRQWLAAIFETEFDRFIDSNFDSPLDLVSSRPALRDTTTLLRLGGFGRLGPKVASFITDERLRRIFTFQALYAGTAPSTALAVYGAIAHMDTSLGVFFPKGGMATVAAAMTDALVRHGGILHTGVEVTDLLVTDGHARGVRTVDGRIFDGDAVVLTPDLPVVDRLLDRAGVPSRGRTRPFSVASPSAVVFHGTVPVDVTAGWPAAAHHNIDFGEQWDETFARITARRGRGRLMADPSLLVTRPAVTDPSLRLVRDGVECEPVSVLAPCPNLASAPLDWNLLGGPYVREIRQVLERRGYRGLAGSMRIDHVDTPQTWLEKGMLDGSPFSAAHVFRQTGPFRRPNLVRGVDNVVLAGSGTTPGVGVPTVLVSGRLAAERITGPAARVPDLPARALSEAGAAHG</sequence>
<evidence type="ECO:0000313" key="1">
    <source>
        <dbReference type="EMBL" id="UYP19120.1"/>
    </source>
</evidence>
<keyword evidence="2" id="KW-1185">Reference proteome</keyword>
<dbReference type="Proteomes" id="UP001156484">
    <property type="component" value="Chromosome"/>
</dbReference>
<keyword evidence="1" id="KW-0560">Oxidoreductase</keyword>
<reference evidence="1" key="1">
    <citation type="submission" date="2022-10" db="EMBL/GenBank/DDBJ databases">
        <title>Rhodococcus ferula Z13 complete genome.</title>
        <authorList>
            <person name="Long X."/>
            <person name="Zang M."/>
        </authorList>
    </citation>
    <scope>NUCLEOTIDE SEQUENCE</scope>
    <source>
        <strain evidence="1">Z13</strain>
    </source>
</reference>
<evidence type="ECO:0000313" key="2">
    <source>
        <dbReference type="Proteomes" id="UP001156484"/>
    </source>
</evidence>
<organism evidence="1 2">
    <name type="scientific">Rhodococcus sacchari</name>
    <dbReference type="NCBI Taxonomy" id="2962047"/>
    <lineage>
        <taxon>Bacteria</taxon>
        <taxon>Bacillati</taxon>
        <taxon>Actinomycetota</taxon>
        <taxon>Actinomycetes</taxon>
        <taxon>Mycobacteriales</taxon>
        <taxon>Nocardiaceae</taxon>
        <taxon>Rhodococcus</taxon>
    </lineage>
</organism>
<dbReference type="EMBL" id="CP107551">
    <property type="protein sequence ID" value="UYP19120.1"/>
    <property type="molecule type" value="Genomic_DNA"/>
</dbReference>
<gene>
    <name evidence="1" type="primary">crtI</name>
    <name evidence="1" type="ORF">OED52_00525</name>
</gene>
<name>A0ACD4DGP4_9NOCA</name>